<dbReference type="EMBL" id="DTMZ01000178">
    <property type="protein sequence ID" value="HGD13828.1"/>
    <property type="molecule type" value="Genomic_DNA"/>
</dbReference>
<dbReference type="InterPro" id="IPR018520">
    <property type="entry name" value="UPP_synth-like_CS"/>
</dbReference>
<comment type="similarity">
    <text evidence="2">Belongs to the UPP synthase family.</text>
</comment>
<protein>
    <recommendedName>
        <fullName evidence="2">Isoprenyl transferase</fullName>
        <ecNumber evidence="2">2.5.1.-</ecNumber>
    </recommendedName>
</protein>
<comment type="caution">
    <text evidence="3">The sequence shown here is derived from an EMBL/GenBank/DDBJ whole genome shotgun (WGS) entry which is preliminary data.</text>
</comment>
<keyword evidence="1 2" id="KW-0808">Transferase</keyword>
<feature type="binding site" evidence="2">
    <location>
        <position position="189"/>
    </location>
    <ligand>
        <name>Mg(2+)</name>
        <dbReference type="ChEBI" id="CHEBI:18420"/>
    </ligand>
</feature>
<dbReference type="PANTHER" id="PTHR10291">
    <property type="entry name" value="DEHYDRODOLICHYL DIPHOSPHATE SYNTHASE FAMILY MEMBER"/>
    <property type="match status" value="1"/>
</dbReference>
<feature type="binding site" evidence="2">
    <location>
        <begin position="47"/>
        <end position="49"/>
    </location>
    <ligand>
        <name>substrate</name>
    </ligand>
</feature>
<dbReference type="GO" id="GO:0000287">
    <property type="term" value="F:magnesium ion binding"/>
    <property type="evidence" value="ECO:0007669"/>
    <property type="project" value="UniProtKB-UniRule"/>
</dbReference>
<accession>A0A7V3PUY5</accession>
<name>A0A7V3PUY5_UNCW3</name>
<reference evidence="3" key="1">
    <citation type="journal article" date="2020" name="mSystems">
        <title>Genome- and Community-Level Interaction Insights into Carbon Utilization and Element Cycling Functions of Hydrothermarchaeota in Hydrothermal Sediment.</title>
        <authorList>
            <person name="Zhou Z."/>
            <person name="Liu Y."/>
            <person name="Xu W."/>
            <person name="Pan J."/>
            <person name="Luo Z.H."/>
            <person name="Li M."/>
        </authorList>
    </citation>
    <scope>NUCLEOTIDE SEQUENCE [LARGE SCALE GENOMIC DNA]</scope>
    <source>
        <strain evidence="3">SpSt-914</strain>
    </source>
</reference>
<dbReference type="SUPFAM" id="SSF64005">
    <property type="entry name" value="Undecaprenyl diphosphate synthase"/>
    <property type="match status" value="1"/>
</dbReference>
<feature type="binding site" evidence="2">
    <location>
        <begin position="3"/>
        <end position="6"/>
    </location>
    <ligand>
        <name>substrate</name>
    </ligand>
</feature>
<dbReference type="InterPro" id="IPR036424">
    <property type="entry name" value="UPP_synth-like_sf"/>
</dbReference>
<dbReference type="PANTHER" id="PTHR10291:SF0">
    <property type="entry name" value="DEHYDRODOLICHYL DIPHOSPHATE SYNTHASE 2"/>
    <property type="match status" value="1"/>
</dbReference>
<feature type="binding site" evidence="2">
    <location>
        <position position="15"/>
    </location>
    <ligand>
        <name>substrate</name>
    </ligand>
</feature>
<evidence type="ECO:0000256" key="1">
    <source>
        <dbReference type="ARBA" id="ARBA00022679"/>
    </source>
</evidence>
<feature type="binding site" evidence="2">
    <location>
        <position position="19"/>
    </location>
    <ligand>
        <name>substrate</name>
    </ligand>
</feature>
<gene>
    <name evidence="3" type="primary">uppS</name>
    <name evidence="3" type="ORF">ENX16_07120</name>
</gene>
<feature type="active site" evidence="2">
    <location>
        <position position="2"/>
    </location>
</feature>
<evidence type="ECO:0000313" key="3">
    <source>
        <dbReference type="EMBL" id="HGD13828.1"/>
    </source>
</evidence>
<proteinExistence type="inferred from homology"/>
<dbReference type="PROSITE" id="PS01066">
    <property type="entry name" value="UPP_SYNTHASE"/>
    <property type="match status" value="1"/>
</dbReference>
<organism evidence="3">
    <name type="scientific">candidate division WOR-3 bacterium</name>
    <dbReference type="NCBI Taxonomy" id="2052148"/>
    <lineage>
        <taxon>Bacteria</taxon>
        <taxon>Bacteria division WOR-3</taxon>
    </lineage>
</organism>
<feature type="binding site" evidence="2">
    <location>
        <position position="170"/>
    </location>
    <ligand>
        <name>substrate</name>
    </ligand>
</feature>
<comment type="cofactor">
    <cofactor evidence="2">
        <name>Mg(2+)</name>
        <dbReference type="ChEBI" id="CHEBI:18420"/>
    </cofactor>
    <text evidence="2">Binds 2 magnesium ions per subunit.</text>
</comment>
<feature type="binding site" evidence="2">
    <location>
        <begin position="176"/>
        <end position="178"/>
    </location>
    <ligand>
        <name>substrate</name>
    </ligand>
</feature>
<keyword evidence="2" id="KW-0460">Magnesium</keyword>
<dbReference type="NCBIfam" id="TIGR00055">
    <property type="entry name" value="uppS"/>
    <property type="match status" value="1"/>
</dbReference>
<evidence type="ECO:0000256" key="2">
    <source>
        <dbReference type="HAMAP-Rule" id="MF_01139"/>
    </source>
</evidence>
<feature type="binding site" evidence="2">
    <location>
        <position position="51"/>
    </location>
    <ligand>
        <name>substrate</name>
    </ligand>
</feature>
<comment type="subunit">
    <text evidence="2">Homodimer.</text>
</comment>
<feature type="active site" description="Proton acceptor" evidence="2">
    <location>
        <position position="50"/>
    </location>
</feature>
<dbReference type="CDD" id="cd00475">
    <property type="entry name" value="Cis_IPPS"/>
    <property type="match status" value="1"/>
</dbReference>
<dbReference type="EC" id="2.5.1.-" evidence="2"/>
<dbReference type="Gene3D" id="3.40.1180.10">
    <property type="entry name" value="Decaprenyl diphosphate synthase-like"/>
    <property type="match status" value="1"/>
</dbReference>
<dbReference type="InterPro" id="IPR001441">
    <property type="entry name" value="UPP_synth-like"/>
</dbReference>
<feature type="binding site" evidence="2">
    <location>
        <position position="53"/>
    </location>
    <ligand>
        <name>substrate</name>
    </ligand>
</feature>
<dbReference type="Pfam" id="PF01255">
    <property type="entry name" value="Prenyltransf"/>
    <property type="match status" value="1"/>
</dbReference>
<dbReference type="GO" id="GO:0016094">
    <property type="term" value="P:polyprenol biosynthetic process"/>
    <property type="evidence" value="ECO:0007669"/>
    <property type="project" value="TreeGrafter"/>
</dbReference>
<sequence>MDGNGRWARKRGLPRSFGHRQGIKALREVVKTCGEIGVKFLTVFTFSTENWQRPENEIKSLMKLLIQGIDEEHDDLLKNNVRVRTVGRLRDLPEAVQNKIKSLAADTRNNTGLTLTLALSYGGRAELIDALKKAFSLWQNGKLDRPPQTEEEFAHLLYDPELPSVDLLIRTGGEKRLSNFLLWQSAYAELFFTETLWPDFRREQLLTAIEDFSRRQRRFGRLNEK</sequence>
<dbReference type="GO" id="GO:0045547">
    <property type="term" value="F:ditrans,polycis-polyprenyl diphosphate synthase [(2E,6E)-farnesyl diphosphate specific] activity"/>
    <property type="evidence" value="ECO:0007669"/>
    <property type="project" value="TreeGrafter"/>
</dbReference>
<keyword evidence="2" id="KW-0479">Metal-binding</keyword>
<dbReference type="AlphaFoldDB" id="A0A7V3PUY5"/>
<feature type="binding site" evidence="2">
    <location>
        <position position="7"/>
    </location>
    <ligand>
        <name>substrate</name>
    </ligand>
</feature>
<comment type="function">
    <text evidence="2">Catalyzes the condensation of isopentenyl diphosphate (IPP) with allylic pyrophosphates generating different type of terpenoids.</text>
</comment>
<dbReference type="HAMAP" id="MF_01139">
    <property type="entry name" value="ISPT"/>
    <property type="match status" value="1"/>
</dbReference>
<feature type="binding site" evidence="2">
    <location>
        <position position="2"/>
    </location>
    <ligand>
        <name>Mg(2+)</name>
        <dbReference type="ChEBI" id="CHEBI:18420"/>
    </ligand>
</feature>
<dbReference type="FunFam" id="3.40.1180.10:FF:000001">
    <property type="entry name" value="(2E,6E)-farnesyl-diphosphate-specific ditrans,polycis-undecaprenyl-diphosphate synthase"/>
    <property type="match status" value="1"/>
</dbReference>